<sequence length="178" mass="20895">MRCIFLLVFQQVSKKVLSIDGHTRLRHFLLFWMKPKDFFFNSCVYVIVLLAAAPDDHLITEPPEAFAADALTDATHPTTRERKQRSWKASQQKCEENWASKRRLLIDTAIEMLAPSSNFCWKCSAFYREVIRCHYCGPQTYFCSTSFADCHRHTRLHFSEIWTVRTKFVCPFSSFLLL</sequence>
<proteinExistence type="predicted"/>
<protein>
    <recommendedName>
        <fullName evidence="3">C2H2-type domain-containing protein</fullName>
    </recommendedName>
</protein>
<gene>
    <name evidence="1" type="ORF">BaRGS_00033828</name>
</gene>
<name>A0ABD0JJ29_9CAEN</name>
<evidence type="ECO:0000313" key="1">
    <source>
        <dbReference type="EMBL" id="KAK7474941.1"/>
    </source>
</evidence>
<dbReference type="EMBL" id="JACVVK020000420">
    <property type="protein sequence ID" value="KAK7474941.1"/>
    <property type="molecule type" value="Genomic_DNA"/>
</dbReference>
<accession>A0ABD0JJ29</accession>
<comment type="caution">
    <text evidence="1">The sequence shown here is derived from an EMBL/GenBank/DDBJ whole genome shotgun (WGS) entry which is preliminary data.</text>
</comment>
<dbReference type="Proteomes" id="UP001519460">
    <property type="component" value="Unassembled WGS sequence"/>
</dbReference>
<evidence type="ECO:0000313" key="2">
    <source>
        <dbReference type="Proteomes" id="UP001519460"/>
    </source>
</evidence>
<evidence type="ECO:0008006" key="3">
    <source>
        <dbReference type="Google" id="ProtNLM"/>
    </source>
</evidence>
<reference evidence="1 2" key="1">
    <citation type="journal article" date="2023" name="Sci. Data">
        <title>Genome assembly of the Korean intertidal mud-creeper Batillaria attramentaria.</title>
        <authorList>
            <person name="Patra A.K."/>
            <person name="Ho P.T."/>
            <person name="Jun S."/>
            <person name="Lee S.J."/>
            <person name="Kim Y."/>
            <person name="Won Y.J."/>
        </authorList>
    </citation>
    <scope>NUCLEOTIDE SEQUENCE [LARGE SCALE GENOMIC DNA]</scope>
    <source>
        <strain evidence="1">Wonlab-2016</strain>
    </source>
</reference>
<organism evidence="1 2">
    <name type="scientific">Batillaria attramentaria</name>
    <dbReference type="NCBI Taxonomy" id="370345"/>
    <lineage>
        <taxon>Eukaryota</taxon>
        <taxon>Metazoa</taxon>
        <taxon>Spiralia</taxon>
        <taxon>Lophotrochozoa</taxon>
        <taxon>Mollusca</taxon>
        <taxon>Gastropoda</taxon>
        <taxon>Caenogastropoda</taxon>
        <taxon>Sorbeoconcha</taxon>
        <taxon>Cerithioidea</taxon>
        <taxon>Batillariidae</taxon>
        <taxon>Batillaria</taxon>
    </lineage>
</organism>
<dbReference type="AlphaFoldDB" id="A0ABD0JJ29"/>
<keyword evidence="2" id="KW-1185">Reference proteome</keyword>